<dbReference type="PROSITE" id="PS50404">
    <property type="entry name" value="GST_NTER"/>
    <property type="match status" value="1"/>
</dbReference>
<dbReference type="PANTHER" id="PTHR44051:SF8">
    <property type="entry name" value="GLUTATHIONE S-TRANSFERASE GSTA"/>
    <property type="match status" value="1"/>
</dbReference>
<name>A0ABZ2KTR9_9BACT</name>
<evidence type="ECO:0000259" key="1">
    <source>
        <dbReference type="PROSITE" id="PS50404"/>
    </source>
</evidence>
<dbReference type="SUPFAM" id="SSF52833">
    <property type="entry name" value="Thioredoxin-like"/>
    <property type="match status" value="1"/>
</dbReference>
<dbReference type="InterPro" id="IPR004046">
    <property type="entry name" value="GST_C"/>
</dbReference>
<dbReference type="InterPro" id="IPR036282">
    <property type="entry name" value="Glutathione-S-Trfase_C_sf"/>
</dbReference>
<evidence type="ECO:0000259" key="2">
    <source>
        <dbReference type="PROSITE" id="PS50405"/>
    </source>
</evidence>
<dbReference type="Pfam" id="PF13409">
    <property type="entry name" value="GST_N_2"/>
    <property type="match status" value="1"/>
</dbReference>
<dbReference type="SFLD" id="SFLDS00019">
    <property type="entry name" value="Glutathione_Transferase_(cytos"/>
    <property type="match status" value="1"/>
</dbReference>
<protein>
    <submittedName>
        <fullName evidence="3">Glutathione S-transferase N-terminal domain-containing protein</fullName>
    </submittedName>
</protein>
<dbReference type="RefSeq" id="WP_394850338.1">
    <property type="nucleotide sequence ID" value="NZ_CP089982.1"/>
</dbReference>
<dbReference type="SFLD" id="SFLDG01150">
    <property type="entry name" value="Main.1:_Beta-like"/>
    <property type="match status" value="1"/>
</dbReference>
<dbReference type="InterPro" id="IPR040079">
    <property type="entry name" value="Glutathione_S-Trfase"/>
</dbReference>
<feature type="domain" description="GST C-terminal" evidence="2">
    <location>
        <begin position="91"/>
        <end position="207"/>
    </location>
</feature>
<keyword evidence="4" id="KW-1185">Reference proteome</keyword>
<dbReference type="Gene3D" id="3.40.30.10">
    <property type="entry name" value="Glutaredoxin"/>
    <property type="match status" value="1"/>
</dbReference>
<dbReference type="InterPro" id="IPR010987">
    <property type="entry name" value="Glutathione-S-Trfase_C-like"/>
</dbReference>
<gene>
    <name evidence="3" type="ORF">LZC95_23130</name>
</gene>
<reference evidence="3 4" key="1">
    <citation type="submission" date="2021-12" db="EMBL/GenBank/DDBJ databases">
        <title>Discovery of the Pendulisporaceae a myxobacterial family with distinct sporulation behavior and unique specialized metabolism.</title>
        <authorList>
            <person name="Garcia R."/>
            <person name="Popoff A."/>
            <person name="Bader C.D."/>
            <person name="Loehr J."/>
            <person name="Walesch S."/>
            <person name="Walt C."/>
            <person name="Boldt J."/>
            <person name="Bunk B."/>
            <person name="Haeckl F.J.F.P.J."/>
            <person name="Gunesch A.P."/>
            <person name="Birkelbach J."/>
            <person name="Nuebel U."/>
            <person name="Pietschmann T."/>
            <person name="Bach T."/>
            <person name="Mueller R."/>
        </authorList>
    </citation>
    <scope>NUCLEOTIDE SEQUENCE [LARGE SCALE GENOMIC DNA]</scope>
    <source>
        <strain evidence="3 4">MSr12523</strain>
    </source>
</reference>
<dbReference type="CDD" id="cd03057">
    <property type="entry name" value="GST_N_Beta"/>
    <property type="match status" value="1"/>
</dbReference>
<dbReference type="CDD" id="cd03188">
    <property type="entry name" value="GST_C_Beta"/>
    <property type="match status" value="1"/>
</dbReference>
<evidence type="ECO:0000313" key="4">
    <source>
        <dbReference type="Proteomes" id="UP001379533"/>
    </source>
</evidence>
<dbReference type="Pfam" id="PF14497">
    <property type="entry name" value="GST_C_3"/>
    <property type="match status" value="1"/>
</dbReference>
<dbReference type="SUPFAM" id="SSF47616">
    <property type="entry name" value="GST C-terminal domain-like"/>
    <property type="match status" value="1"/>
</dbReference>
<accession>A0ABZ2KTR9</accession>
<dbReference type="InterPro" id="IPR004045">
    <property type="entry name" value="Glutathione_S-Trfase_N"/>
</dbReference>
<evidence type="ECO:0000313" key="3">
    <source>
        <dbReference type="EMBL" id="WXA99696.1"/>
    </source>
</evidence>
<dbReference type="EMBL" id="CP089982">
    <property type="protein sequence ID" value="WXA99696.1"/>
    <property type="molecule type" value="Genomic_DNA"/>
</dbReference>
<dbReference type="SFLD" id="SFLDG00358">
    <property type="entry name" value="Main_(cytGST)"/>
    <property type="match status" value="1"/>
</dbReference>
<dbReference type="Gene3D" id="1.20.1050.10">
    <property type="match status" value="1"/>
</dbReference>
<dbReference type="Proteomes" id="UP001379533">
    <property type="component" value="Chromosome"/>
</dbReference>
<sequence>MAHSMTLFYAPHVCSLAPHIVLRELGIAFELERVDLRTKRTARGDDFHAINPKGYVPALRFADGSVLTETAIIMRHLADTYPESGLAPIHGSALRLRFDEWLHFVATELHKGFTPLTIMAGASEESKRWAASRLSGKISLLEGQLRDRDYLFGDRFTILDAYGFWAIRNYATLTKADLSSRLLAYRERMQSRPSIRAALDAEGHRLP</sequence>
<dbReference type="PANTHER" id="PTHR44051">
    <property type="entry name" value="GLUTATHIONE S-TRANSFERASE-RELATED"/>
    <property type="match status" value="1"/>
</dbReference>
<proteinExistence type="predicted"/>
<feature type="domain" description="GST N-terminal" evidence="1">
    <location>
        <begin position="2"/>
        <end position="85"/>
    </location>
</feature>
<dbReference type="PROSITE" id="PS50405">
    <property type="entry name" value="GST_CTER"/>
    <property type="match status" value="1"/>
</dbReference>
<dbReference type="InterPro" id="IPR036249">
    <property type="entry name" value="Thioredoxin-like_sf"/>
</dbReference>
<organism evidence="3 4">
    <name type="scientific">Pendulispora brunnea</name>
    <dbReference type="NCBI Taxonomy" id="2905690"/>
    <lineage>
        <taxon>Bacteria</taxon>
        <taxon>Pseudomonadati</taxon>
        <taxon>Myxococcota</taxon>
        <taxon>Myxococcia</taxon>
        <taxon>Myxococcales</taxon>
        <taxon>Sorangiineae</taxon>
        <taxon>Pendulisporaceae</taxon>
        <taxon>Pendulispora</taxon>
    </lineage>
</organism>